<evidence type="ECO:0000313" key="1">
    <source>
        <dbReference type="EMBL" id="BAY68244.1"/>
    </source>
</evidence>
<reference evidence="1 2" key="1">
    <citation type="submission" date="2017-06" db="EMBL/GenBank/DDBJ databases">
        <title>Genome sequencing of cyanobaciteial culture collection at National Institute for Environmental Studies (NIES).</title>
        <authorList>
            <person name="Hirose Y."/>
            <person name="Shimura Y."/>
            <person name="Fujisawa T."/>
            <person name="Nakamura Y."/>
            <person name="Kawachi M."/>
        </authorList>
    </citation>
    <scope>NUCLEOTIDE SEQUENCE [LARGE SCALE GENOMIC DNA]</scope>
    <source>
        <strain evidence="1 2">NIES-23</strain>
    </source>
</reference>
<dbReference type="AlphaFoldDB" id="A0A1Z4KH02"/>
<evidence type="ECO:0000313" key="2">
    <source>
        <dbReference type="Proteomes" id="UP000217507"/>
    </source>
</evidence>
<gene>
    <name evidence="1" type="ORF">NIES23_10280</name>
</gene>
<proteinExistence type="predicted"/>
<dbReference type="EMBL" id="AP018216">
    <property type="protein sequence ID" value="BAY68244.1"/>
    <property type="molecule type" value="Genomic_DNA"/>
</dbReference>
<dbReference type="Proteomes" id="UP000217507">
    <property type="component" value="Chromosome"/>
</dbReference>
<organism evidence="1 2">
    <name type="scientific">Trichormus variabilis NIES-23</name>
    <dbReference type="NCBI Taxonomy" id="1973479"/>
    <lineage>
        <taxon>Bacteria</taxon>
        <taxon>Bacillati</taxon>
        <taxon>Cyanobacteriota</taxon>
        <taxon>Cyanophyceae</taxon>
        <taxon>Nostocales</taxon>
        <taxon>Nostocaceae</taxon>
        <taxon>Trichormus</taxon>
    </lineage>
</organism>
<accession>A0A1Z4KH02</accession>
<protein>
    <submittedName>
        <fullName evidence="1">Uncharacterized protein</fullName>
    </submittedName>
</protein>
<sequence length="37" mass="4207">MFAVKMPLQPVMQTIAQALNREEQAKQAIASHHLLDF</sequence>
<name>A0A1Z4KH02_ANAVA</name>